<comment type="caution">
    <text evidence="9">The sequence shown here is derived from an EMBL/GenBank/DDBJ whole genome shotgun (WGS) entry which is preliminary data.</text>
</comment>
<accession>A0A0C1NEG2</accession>
<feature type="domain" description="PBP" evidence="7">
    <location>
        <begin position="56"/>
        <end position="345"/>
    </location>
</feature>
<dbReference type="GO" id="GO:0035435">
    <property type="term" value="P:phosphate ion transmembrane transport"/>
    <property type="evidence" value="ECO:0007669"/>
    <property type="project" value="InterPro"/>
</dbReference>
<dbReference type="EMBL" id="JHEG04000001">
    <property type="protein sequence ID" value="KAF3887236.1"/>
    <property type="molecule type" value="Genomic_DNA"/>
</dbReference>
<feature type="chain" id="PRO_5036532886" description="Phosphate-binding protein" evidence="6">
    <location>
        <begin position="31"/>
        <end position="398"/>
    </location>
</feature>
<evidence type="ECO:0000313" key="10">
    <source>
        <dbReference type="Proteomes" id="UP000029738"/>
    </source>
</evidence>
<dbReference type="SUPFAM" id="SSF53850">
    <property type="entry name" value="Periplasmic binding protein-like II"/>
    <property type="match status" value="1"/>
</dbReference>
<proteinExistence type="inferred from homology"/>
<dbReference type="EMBL" id="JHEG02000048">
    <property type="protein sequence ID" value="KIE11181.1"/>
    <property type="molecule type" value="Genomic_DNA"/>
</dbReference>
<feature type="signal peptide" evidence="6">
    <location>
        <begin position="1"/>
        <end position="30"/>
    </location>
</feature>
<evidence type="ECO:0000256" key="5">
    <source>
        <dbReference type="SAM" id="MobiDB-lite"/>
    </source>
</evidence>
<evidence type="ECO:0000313" key="9">
    <source>
        <dbReference type="EMBL" id="KIE11181.1"/>
    </source>
</evidence>
<reference evidence="9" key="1">
    <citation type="journal article" date="2015" name="Genome Announc.">
        <title>Draft Genome Sequence of Tolypothrix boutellei Strain VB521301.</title>
        <authorList>
            <person name="Chandrababunaidu M.M."/>
            <person name="Singh D."/>
            <person name="Sen D."/>
            <person name="Bhan S."/>
            <person name="Das S."/>
            <person name="Gupta A."/>
            <person name="Adhikary S.P."/>
            <person name="Tripathy S."/>
        </authorList>
    </citation>
    <scope>NUCLEOTIDE SEQUENCE</scope>
    <source>
        <strain evidence="9">VB521301</strain>
    </source>
</reference>
<protein>
    <recommendedName>
        <fullName evidence="4">Phosphate-binding protein</fullName>
    </recommendedName>
</protein>
<dbReference type="NCBIfam" id="TIGR00975">
    <property type="entry name" value="3a0107s03"/>
    <property type="match status" value="1"/>
</dbReference>
<dbReference type="AlphaFoldDB" id="A0A0C1NEG2"/>
<dbReference type="GO" id="GO:0043190">
    <property type="term" value="C:ATP-binding cassette (ABC) transporter complex"/>
    <property type="evidence" value="ECO:0007669"/>
    <property type="project" value="InterPro"/>
</dbReference>
<evidence type="ECO:0000256" key="6">
    <source>
        <dbReference type="SAM" id="SignalP"/>
    </source>
</evidence>
<evidence type="ECO:0000256" key="4">
    <source>
        <dbReference type="PIRNR" id="PIRNR002756"/>
    </source>
</evidence>
<evidence type="ECO:0000256" key="1">
    <source>
        <dbReference type="ARBA" id="ARBA00008725"/>
    </source>
</evidence>
<evidence type="ECO:0000256" key="3">
    <source>
        <dbReference type="ARBA" id="ARBA00022592"/>
    </source>
</evidence>
<dbReference type="InterPro" id="IPR005673">
    <property type="entry name" value="ABC_phos-bd_PstS"/>
</dbReference>
<keyword evidence="6" id="KW-0732">Signal</keyword>
<dbReference type="Proteomes" id="UP000029738">
    <property type="component" value="Unassembled WGS sequence"/>
</dbReference>
<reference evidence="8" key="2">
    <citation type="submission" date="2019-11" db="EMBL/GenBank/DDBJ databases">
        <title>Improved Assembly of Tolypothrix boutellei genome.</title>
        <authorList>
            <person name="Sarangi A.N."/>
            <person name="Mukherjee M."/>
            <person name="Ghosh S."/>
            <person name="Singh D."/>
            <person name="Das A."/>
            <person name="Kant S."/>
            <person name="Prusty A."/>
            <person name="Tripathy S."/>
        </authorList>
    </citation>
    <scope>NUCLEOTIDE SEQUENCE</scope>
    <source>
        <strain evidence="8">VB521301</strain>
    </source>
</reference>
<dbReference type="PIRSF" id="PIRSF002756">
    <property type="entry name" value="PstS"/>
    <property type="match status" value="1"/>
</dbReference>
<name>A0A0C1NEG2_9CYAN</name>
<dbReference type="Pfam" id="PF12849">
    <property type="entry name" value="PBP_like_2"/>
    <property type="match status" value="1"/>
</dbReference>
<keyword evidence="10" id="KW-1185">Reference proteome</keyword>
<dbReference type="PANTHER" id="PTHR42996:SF1">
    <property type="entry name" value="PHOSPHATE-BINDING PROTEIN PSTS"/>
    <property type="match status" value="1"/>
</dbReference>
<sequence length="398" mass="41671">MLFRYPVNNSSRLTRTVSVLALTLSLAACGGGEQQAQNGNNTSENTGTATNTTATAPGKLDLGGNVSLTGAGASFPAPLYTAWFQGLNQKYPNLQVNYQSVGSGAGVEQFIKGTVDFGASDVAMKDEEIKKVDRGVLLLPMTAGSIVVAYNVPGVDQQIKLPREVYTNIFLGNIKTWNDPKITAANPGVNLPNTPITIVHRSDGSGTTGVFTQHLSAVSPEWKSKVGSGKTVSWPTGVGAKGNEGVTAQVQQTQGAIGYVEYGYAKQNDLKFASLQNKAGQFVVPSDASAAKTLESVALPDNLRAFITDPEGAESYPIVTYSWILAYKKYSDPAKAKAVEAMIEYGLTEGQKQAPELGYVPLPQPVVQKVAAAADAISPDYKIAGGAAGNTTAASTGK</sequence>
<dbReference type="InterPro" id="IPR050962">
    <property type="entry name" value="Phosphate-bind_PstS"/>
</dbReference>
<dbReference type="STRING" id="1479485.DA73_0222575"/>
<dbReference type="Gene3D" id="3.40.190.10">
    <property type="entry name" value="Periplasmic binding protein-like II"/>
    <property type="match status" value="2"/>
</dbReference>
<dbReference type="InterPro" id="IPR024370">
    <property type="entry name" value="PBP_domain"/>
</dbReference>
<keyword evidence="3 4" id="KW-0592">Phosphate transport</keyword>
<evidence type="ECO:0000313" key="8">
    <source>
        <dbReference type="EMBL" id="KAF3887236.1"/>
    </source>
</evidence>
<evidence type="ECO:0000256" key="2">
    <source>
        <dbReference type="ARBA" id="ARBA00022448"/>
    </source>
</evidence>
<feature type="region of interest" description="Disordered" evidence="5">
    <location>
        <begin position="33"/>
        <end position="56"/>
    </location>
</feature>
<keyword evidence="2 4" id="KW-0813">Transport</keyword>
<dbReference type="OrthoDB" id="9790048at2"/>
<dbReference type="GO" id="GO:0042301">
    <property type="term" value="F:phosphate ion binding"/>
    <property type="evidence" value="ECO:0007669"/>
    <property type="project" value="InterPro"/>
</dbReference>
<evidence type="ECO:0000259" key="7">
    <source>
        <dbReference type="Pfam" id="PF12849"/>
    </source>
</evidence>
<dbReference type="CDD" id="cd13565">
    <property type="entry name" value="PBP2_PstS"/>
    <property type="match status" value="1"/>
</dbReference>
<dbReference type="PANTHER" id="PTHR42996">
    <property type="entry name" value="PHOSPHATE-BINDING PROTEIN PSTS"/>
    <property type="match status" value="1"/>
</dbReference>
<dbReference type="PROSITE" id="PS51257">
    <property type="entry name" value="PROKAR_LIPOPROTEIN"/>
    <property type="match status" value="1"/>
</dbReference>
<dbReference type="RefSeq" id="WP_038089136.1">
    <property type="nucleotide sequence ID" value="NZ_JHEG04000001.1"/>
</dbReference>
<comment type="similarity">
    <text evidence="1 4">Belongs to the PstS family.</text>
</comment>
<organism evidence="9">
    <name type="scientific">Tolypothrix bouteillei VB521301</name>
    <dbReference type="NCBI Taxonomy" id="1479485"/>
    <lineage>
        <taxon>Bacteria</taxon>
        <taxon>Bacillati</taxon>
        <taxon>Cyanobacteriota</taxon>
        <taxon>Cyanophyceae</taxon>
        <taxon>Nostocales</taxon>
        <taxon>Tolypothrichaceae</taxon>
        <taxon>Tolypothrix</taxon>
    </lineage>
</organism>
<gene>
    <name evidence="8" type="primary">pstS</name>
    <name evidence="9" type="ORF">DA73_0222575</name>
    <name evidence="8" type="ORF">DA73_0400018375</name>
</gene>